<gene>
    <name evidence="1" type="ORF">DGAL_LOCUS7085</name>
</gene>
<name>A0A8J2RKQ6_9CRUS</name>
<dbReference type="Proteomes" id="UP000789390">
    <property type="component" value="Unassembled WGS sequence"/>
</dbReference>
<proteinExistence type="predicted"/>
<dbReference type="EMBL" id="CAKKLH010000135">
    <property type="protein sequence ID" value="CAH0104317.1"/>
    <property type="molecule type" value="Genomic_DNA"/>
</dbReference>
<reference evidence="1" key="1">
    <citation type="submission" date="2021-11" db="EMBL/GenBank/DDBJ databases">
        <authorList>
            <person name="Schell T."/>
        </authorList>
    </citation>
    <scope>NUCLEOTIDE SEQUENCE</scope>
    <source>
        <strain evidence="1">M5</strain>
    </source>
</reference>
<protein>
    <submittedName>
        <fullName evidence="1">Uncharacterized protein</fullName>
    </submittedName>
</protein>
<accession>A0A8J2RKQ6</accession>
<organism evidence="1 2">
    <name type="scientific">Daphnia galeata</name>
    <dbReference type="NCBI Taxonomy" id="27404"/>
    <lineage>
        <taxon>Eukaryota</taxon>
        <taxon>Metazoa</taxon>
        <taxon>Ecdysozoa</taxon>
        <taxon>Arthropoda</taxon>
        <taxon>Crustacea</taxon>
        <taxon>Branchiopoda</taxon>
        <taxon>Diplostraca</taxon>
        <taxon>Cladocera</taxon>
        <taxon>Anomopoda</taxon>
        <taxon>Daphniidae</taxon>
        <taxon>Daphnia</taxon>
    </lineage>
</organism>
<dbReference type="AlphaFoldDB" id="A0A8J2RKQ6"/>
<evidence type="ECO:0000313" key="2">
    <source>
        <dbReference type="Proteomes" id="UP000789390"/>
    </source>
</evidence>
<sequence length="73" mass="8496">MVSGKARLGSKGTDYHFVLLQKEEDDENDDFLAILSIIRFRLRNGKHKSSTSLLFKFFHEEESDKKYAKTTRA</sequence>
<evidence type="ECO:0000313" key="1">
    <source>
        <dbReference type="EMBL" id="CAH0104317.1"/>
    </source>
</evidence>
<comment type="caution">
    <text evidence="1">The sequence shown here is derived from an EMBL/GenBank/DDBJ whole genome shotgun (WGS) entry which is preliminary data.</text>
</comment>
<keyword evidence="2" id="KW-1185">Reference proteome</keyword>